<evidence type="ECO:0000259" key="4">
    <source>
        <dbReference type="Pfam" id="PF07699"/>
    </source>
</evidence>
<feature type="domain" description="Tyrosine-protein kinase ephrin type A/B receptor-like" evidence="4">
    <location>
        <begin position="429"/>
        <end position="474"/>
    </location>
</feature>
<organism evidence="5 6">
    <name type="scientific">Blepharisma stoltei</name>
    <dbReference type="NCBI Taxonomy" id="1481888"/>
    <lineage>
        <taxon>Eukaryota</taxon>
        <taxon>Sar</taxon>
        <taxon>Alveolata</taxon>
        <taxon>Ciliophora</taxon>
        <taxon>Postciliodesmatophora</taxon>
        <taxon>Heterotrichea</taxon>
        <taxon>Heterotrichida</taxon>
        <taxon>Blepharismidae</taxon>
        <taxon>Blepharisma</taxon>
    </lineage>
</organism>
<gene>
    <name evidence="5" type="ORF">BSTOLATCC_MIC20558</name>
</gene>
<sequence length="895" mass="98760">MYEPRSYPGNILYNGCAYIIFGYSNVYTDVTSIMRLNLSDPEFKWENMSISFEESNKDIVPRDAFAFAMGSSKFYIFSGYISLYGILDNSLIEFDLTQTPLTYKILSEAYTNPDARESHSLCVLGGLFYLFGGTDGTNYLNDLWVYNPEGKSWESINSEGATPTSRSGHAADSEGNIMVIFGGEGTTGYLGDMYQYNTISNAWTLISPSSNTMPNARTGACLKMHMPYIFIYGGLANSGLSSELWVFDVGTNEYTLVYDGTNSSPTKASRPSCDIKIDDYGNINFITMYGVGSGETPLGDVDSFNFTTQKWTKLYTTNGGTPDSNRSKAIIKLLDNSLLVMCGEAWGINVYNEFYILDLTTQNITRIGYLNNYYFYDGAYVYYAKNIYSHGGGTVYGRTMRPMIVTPVFANITLDNSDISPSPYLCSPGTYTSGNTCIKCSKGYYADKYGSSECTPCPLGTFNPSSGSSSLRQCYPCDEGSYGDKEGASYCKNCPYGTICVVGTQAPIYDVIELKSKSTQPKMYSNADGDSQSAVVIMVIAVLVVSLVGLTIFIIIKPEKLKLRNIDLYSGNHNYKKDSVMKLKKTDCGGIFTIIFLVVAIIIILSYAINYQLNNIQETKTLVPLVALEDEASTFPALINVSTTLFNYGGHCKTGNSCHESISFTTTSITYDSLELSCYINNGNNCTIALVCKKCVIDAGAVVQLNLLEASSYTSAIISNVSSFSSIPDKISGIYQVLLPEAGQVFRGYNPNKFYLTMTPSLFRSYVSTWPDKLTGYHVSMDQPSSGGSQYTITDLPFSSDLRIQIWLVKNDNSLYTTRSTKQTVFLLISTMLGSVFGAMSAIGGAMRIFEKSWISIKKNHQRQSIIKEIYKRTIYLNDKDSVGTEDSSKDLVIT</sequence>
<dbReference type="Gene3D" id="2.10.50.10">
    <property type="entry name" value="Tumor Necrosis Factor Receptor, subunit A, domain 2"/>
    <property type="match status" value="1"/>
</dbReference>
<protein>
    <recommendedName>
        <fullName evidence="4">Tyrosine-protein kinase ephrin type A/B receptor-like domain-containing protein</fullName>
    </recommendedName>
</protein>
<keyword evidence="6" id="KW-1185">Reference proteome</keyword>
<dbReference type="SUPFAM" id="SSF57184">
    <property type="entry name" value="Growth factor receptor domain"/>
    <property type="match status" value="1"/>
</dbReference>
<evidence type="ECO:0000256" key="3">
    <source>
        <dbReference type="SAM" id="Phobius"/>
    </source>
</evidence>
<evidence type="ECO:0000256" key="2">
    <source>
        <dbReference type="ARBA" id="ARBA00022737"/>
    </source>
</evidence>
<proteinExistence type="predicted"/>
<dbReference type="SUPFAM" id="SSF117281">
    <property type="entry name" value="Kelch motif"/>
    <property type="match status" value="1"/>
</dbReference>
<dbReference type="SUPFAM" id="SSF50965">
    <property type="entry name" value="Galactose oxidase, central domain"/>
    <property type="match status" value="1"/>
</dbReference>
<dbReference type="InterPro" id="IPR009030">
    <property type="entry name" value="Growth_fac_rcpt_cys_sf"/>
</dbReference>
<dbReference type="Pfam" id="PF24681">
    <property type="entry name" value="Kelch_KLHDC2_KLHL20_DRC7"/>
    <property type="match status" value="1"/>
</dbReference>
<dbReference type="Pfam" id="PF07699">
    <property type="entry name" value="Ephrin_rec_like"/>
    <property type="match status" value="1"/>
</dbReference>
<feature type="transmembrane region" description="Helical" evidence="3">
    <location>
        <begin position="825"/>
        <end position="850"/>
    </location>
</feature>
<dbReference type="Proteomes" id="UP001162131">
    <property type="component" value="Unassembled WGS sequence"/>
</dbReference>
<evidence type="ECO:0000313" key="5">
    <source>
        <dbReference type="EMBL" id="CAG9318074.1"/>
    </source>
</evidence>
<dbReference type="EMBL" id="CAJZBQ010000020">
    <property type="protein sequence ID" value="CAG9318074.1"/>
    <property type="molecule type" value="Genomic_DNA"/>
</dbReference>
<dbReference type="AlphaFoldDB" id="A0AAU9IYF0"/>
<keyword evidence="2" id="KW-0677">Repeat</keyword>
<keyword evidence="1" id="KW-0880">Kelch repeat</keyword>
<feature type="transmembrane region" description="Helical" evidence="3">
    <location>
        <begin position="589"/>
        <end position="609"/>
    </location>
</feature>
<dbReference type="InterPro" id="IPR011043">
    <property type="entry name" value="Gal_Oxase/kelch_b-propeller"/>
</dbReference>
<dbReference type="InterPro" id="IPR011641">
    <property type="entry name" value="Tyr-kin_ephrin_A/B_rcpt-like"/>
</dbReference>
<dbReference type="PANTHER" id="PTHR46093:SF18">
    <property type="entry name" value="FIBRONECTIN TYPE-III DOMAIN-CONTAINING PROTEIN"/>
    <property type="match status" value="1"/>
</dbReference>
<reference evidence="5" key="1">
    <citation type="submission" date="2021-09" db="EMBL/GenBank/DDBJ databases">
        <authorList>
            <consortium name="AG Swart"/>
            <person name="Singh M."/>
            <person name="Singh A."/>
            <person name="Seah K."/>
            <person name="Emmerich C."/>
        </authorList>
    </citation>
    <scope>NUCLEOTIDE SEQUENCE</scope>
    <source>
        <strain evidence="5">ATCC30299</strain>
    </source>
</reference>
<keyword evidence="3" id="KW-0472">Membrane</keyword>
<keyword evidence="3" id="KW-0812">Transmembrane</keyword>
<feature type="transmembrane region" description="Helical" evidence="3">
    <location>
        <begin position="534"/>
        <end position="556"/>
    </location>
</feature>
<keyword evidence="3" id="KW-1133">Transmembrane helix</keyword>
<evidence type="ECO:0000256" key="1">
    <source>
        <dbReference type="ARBA" id="ARBA00022441"/>
    </source>
</evidence>
<accession>A0AAU9IYF0</accession>
<dbReference type="PANTHER" id="PTHR46093">
    <property type="entry name" value="ACYL-COA-BINDING DOMAIN-CONTAINING PROTEIN 5"/>
    <property type="match status" value="1"/>
</dbReference>
<dbReference type="Gene3D" id="2.120.10.80">
    <property type="entry name" value="Kelch-type beta propeller"/>
    <property type="match status" value="2"/>
</dbReference>
<dbReference type="InterPro" id="IPR015915">
    <property type="entry name" value="Kelch-typ_b-propeller"/>
</dbReference>
<comment type="caution">
    <text evidence="5">The sequence shown here is derived from an EMBL/GenBank/DDBJ whole genome shotgun (WGS) entry which is preliminary data.</text>
</comment>
<evidence type="ECO:0000313" key="6">
    <source>
        <dbReference type="Proteomes" id="UP001162131"/>
    </source>
</evidence>
<dbReference type="SMART" id="SM01411">
    <property type="entry name" value="Ephrin_rec_like"/>
    <property type="match status" value="1"/>
</dbReference>
<name>A0AAU9IYF0_9CILI</name>